<dbReference type="GO" id="GO:0006508">
    <property type="term" value="P:proteolysis"/>
    <property type="evidence" value="ECO:0007669"/>
    <property type="project" value="UniProtKB-KW"/>
</dbReference>
<dbReference type="PANTHER" id="PTHR24276:SF91">
    <property type="entry name" value="AT26814P-RELATED"/>
    <property type="match status" value="1"/>
</dbReference>
<feature type="domain" description="Peptidase S1" evidence="7">
    <location>
        <begin position="607"/>
        <end position="833"/>
    </location>
</feature>
<dbReference type="InterPro" id="IPR050430">
    <property type="entry name" value="Peptidase_S1"/>
</dbReference>
<dbReference type="Gene3D" id="2.40.10.10">
    <property type="entry name" value="Trypsin-like serine proteases"/>
    <property type="match status" value="1"/>
</dbReference>
<dbReference type="RefSeq" id="XP_018336881.1">
    <property type="nucleotide sequence ID" value="XM_018481379.1"/>
</dbReference>
<evidence type="ECO:0000313" key="9">
    <source>
        <dbReference type="RefSeq" id="XP_018336881.1"/>
    </source>
</evidence>
<dbReference type="GeneID" id="108745240"/>
<evidence type="ECO:0000313" key="8">
    <source>
        <dbReference type="Proteomes" id="UP000192223"/>
    </source>
</evidence>
<dbReference type="PANTHER" id="PTHR24276">
    <property type="entry name" value="POLYSERASE-RELATED"/>
    <property type="match status" value="1"/>
</dbReference>
<dbReference type="SUPFAM" id="SSF50494">
    <property type="entry name" value="Trypsin-like serine proteases"/>
    <property type="match status" value="1"/>
</dbReference>
<dbReference type="InterPro" id="IPR001254">
    <property type="entry name" value="Trypsin_dom"/>
</dbReference>
<evidence type="ECO:0000259" key="7">
    <source>
        <dbReference type="PROSITE" id="PS50240"/>
    </source>
</evidence>
<dbReference type="SMART" id="SM00020">
    <property type="entry name" value="Tryp_SPc"/>
    <property type="match status" value="1"/>
</dbReference>
<dbReference type="STRING" id="224129.A0A1W4XLB1"/>
<sequence length="840" mass="97429">MKIIYHIFWTFFITNAVQDIRNYESYAVPEACNNHIPCNRNYLTNSPDTLANVAKRDESNIKDRIYDSESNSENYIPMGPRTYDPPENYLNSLQSLEGAPQTYSSSLFNDHQRQFTQTPNSPVIVKYWLTNHDDPQKYSNIYYLDDVISLNSKLGFPIFSNGDIALVQILYQNPQTDLTEFKETVPFTSSFTSSADNYEEVINSNPQLTLDHQNKPQFESSYRYKRPYKLVQEIPAHSTYAVPYHQPNIENNKKINKDSSENELSFFFNDNKFDSNDMTTDTSIYEDIRSFSIPNSYISKGKGRIKEATSTHYNNYQSRKKLSKPMTLNNYETEENNECLLSELKRYLQDTIKKWLQKCESKEKLNYSQLYDSSSPPNHRQSSKKTEKISFSPEDYYFIKQQIQLLNALYKCQRKRTYSSSNEKSLLQFLTKLYAIFKRSETSLKNVDIQKQLDKKETTEKYSNKKNESTLPIDKSVCLNRINTKYEVRNATKDLQMEFLKLWQNKNDPHNKINHFFFTKSEHRPPKLWLDISSIYYGNENLTITKPMIHKIFPIIDQKNKREIHNFRYFPFDRSFKAGTGIAYHITKADFQDRNITNISNEPDNRIIGGERVNIQKYPYQVAIFQNEEFICGGAIIKDKFVLTAAHCFESSLDAKEYRVKAGITNLDEDGQSRNVVKIFQHEKYTLSDYDIAIILVDNPFVFDKNVAKIRLPNDDICLKIHDVVTITGYGTTDGVSGTLNQDLFSISLKLTSLERCAKRKLLTVENIAITNKQICTDSPVKQGTCHGDSGGPMVINGYIVGIVSWGSPCAIGDPDVFTNVTYFLKWIYNIILKKYGNKR</sequence>
<dbReference type="Pfam" id="PF00089">
    <property type="entry name" value="Trypsin"/>
    <property type="match status" value="1"/>
</dbReference>
<dbReference type="OrthoDB" id="8440449at2759"/>
<evidence type="ECO:0000256" key="3">
    <source>
        <dbReference type="ARBA" id="ARBA00022801"/>
    </source>
</evidence>
<dbReference type="AlphaFoldDB" id="A0A1W4XLB1"/>
<dbReference type="InParanoid" id="A0A1W4XLB1"/>
<dbReference type="PROSITE" id="PS00134">
    <property type="entry name" value="TRYPSIN_HIS"/>
    <property type="match status" value="1"/>
</dbReference>
<gene>
    <name evidence="9" type="primary">LOC108745240</name>
</gene>
<comment type="similarity">
    <text evidence="1">Belongs to the peptidase S1 family.</text>
</comment>
<dbReference type="InterPro" id="IPR043504">
    <property type="entry name" value="Peptidase_S1_PA_chymotrypsin"/>
</dbReference>
<dbReference type="PRINTS" id="PR00722">
    <property type="entry name" value="CHYMOTRYPSIN"/>
</dbReference>
<dbReference type="CDD" id="cd00190">
    <property type="entry name" value="Tryp_SPc"/>
    <property type="match status" value="1"/>
</dbReference>
<keyword evidence="5" id="KW-1015">Disulfide bond</keyword>
<evidence type="ECO:0000256" key="2">
    <source>
        <dbReference type="ARBA" id="ARBA00022670"/>
    </source>
</evidence>
<evidence type="ECO:0000256" key="5">
    <source>
        <dbReference type="ARBA" id="ARBA00023157"/>
    </source>
</evidence>
<name>A0A1W4XLB1_AGRPL</name>
<organism evidence="8 9">
    <name type="scientific">Agrilus planipennis</name>
    <name type="common">Emerald ash borer</name>
    <name type="synonym">Agrilus marcopoli</name>
    <dbReference type="NCBI Taxonomy" id="224129"/>
    <lineage>
        <taxon>Eukaryota</taxon>
        <taxon>Metazoa</taxon>
        <taxon>Ecdysozoa</taxon>
        <taxon>Arthropoda</taxon>
        <taxon>Hexapoda</taxon>
        <taxon>Insecta</taxon>
        <taxon>Pterygota</taxon>
        <taxon>Neoptera</taxon>
        <taxon>Endopterygota</taxon>
        <taxon>Coleoptera</taxon>
        <taxon>Polyphaga</taxon>
        <taxon>Elateriformia</taxon>
        <taxon>Buprestoidea</taxon>
        <taxon>Buprestidae</taxon>
        <taxon>Agrilinae</taxon>
        <taxon>Agrilus</taxon>
    </lineage>
</organism>
<accession>A0A1W4XLB1</accession>
<keyword evidence="8" id="KW-1185">Reference proteome</keyword>
<dbReference type="InterPro" id="IPR018114">
    <property type="entry name" value="TRYPSIN_HIS"/>
</dbReference>
<evidence type="ECO:0000256" key="4">
    <source>
        <dbReference type="ARBA" id="ARBA00022825"/>
    </source>
</evidence>
<dbReference type="Proteomes" id="UP000192223">
    <property type="component" value="Unplaced"/>
</dbReference>
<evidence type="ECO:0000256" key="1">
    <source>
        <dbReference type="ARBA" id="ARBA00007664"/>
    </source>
</evidence>
<dbReference type="InterPro" id="IPR009003">
    <property type="entry name" value="Peptidase_S1_PA"/>
</dbReference>
<keyword evidence="3 6" id="KW-0378">Hydrolase</keyword>
<proteinExistence type="inferred from homology"/>
<dbReference type="PROSITE" id="PS50240">
    <property type="entry name" value="TRYPSIN_DOM"/>
    <property type="match status" value="1"/>
</dbReference>
<evidence type="ECO:0000256" key="6">
    <source>
        <dbReference type="RuleBase" id="RU363034"/>
    </source>
</evidence>
<dbReference type="KEGG" id="apln:108745240"/>
<dbReference type="PROSITE" id="PS00135">
    <property type="entry name" value="TRYPSIN_SER"/>
    <property type="match status" value="1"/>
</dbReference>
<keyword evidence="2 6" id="KW-0645">Protease</keyword>
<keyword evidence="4 6" id="KW-0720">Serine protease</keyword>
<dbReference type="FunFam" id="2.40.10.10:FF:000034">
    <property type="entry name" value="Eupolytin"/>
    <property type="match status" value="1"/>
</dbReference>
<reference evidence="9" key="1">
    <citation type="submission" date="2025-08" db="UniProtKB">
        <authorList>
            <consortium name="RefSeq"/>
        </authorList>
    </citation>
    <scope>IDENTIFICATION</scope>
    <source>
        <tissue evidence="9">Entire body</tissue>
    </source>
</reference>
<dbReference type="InterPro" id="IPR001314">
    <property type="entry name" value="Peptidase_S1A"/>
</dbReference>
<dbReference type="GO" id="GO:0004252">
    <property type="term" value="F:serine-type endopeptidase activity"/>
    <property type="evidence" value="ECO:0007669"/>
    <property type="project" value="InterPro"/>
</dbReference>
<dbReference type="InterPro" id="IPR033116">
    <property type="entry name" value="TRYPSIN_SER"/>
</dbReference>
<protein>
    <submittedName>
        <fullName evidence="9">Uncharacterized protein LOC108745240</fullName>
    </submittedName>
</protein>